<evidence type="ECO:0000313" key="3">
    <source>
        <dbReference type="EMBL" id="VFK33790.1"/>
    </source>
</evidence>
<evidence type="ECO:0000256" key="1">
    <source>
        <dbReference type="SAM" id="MobiDB-lite"/>
    </source>
</evidence>
<dbReference type="EMBL" id="CAADFQ010000053">
    <property type="protein sequence ID" value="VFK33790.1"/>
    <property type="molecule type" value="Genomic_DNA"/>
</dbReference>
<evidence type="ECO:0000313" key="2">
    <source>
        <dbReference type="EMBL" id="VFK25948.1"/>
    </source>
</evidence>
<dbReference type="AlphaFoldDB" id="A0A450XWY3"/>
<sequence length="73" mass="8353">MHRIREAMKRSNQFLKDVVEIDETYIGGKEKNKHGGKKLNAGRGTVGKQAVAEISHFPENSRQNDQKFQKIKT</sequence>
<evidence type="ECO:0008006" key="5">
    <source>
        <dbReference type="Google" id="ProtNLM"/>
    </source>
</evidence>
<name>A0A450XWY3_9GAMM</name>
<reference evidence="3" key="1">
    <citation type="submission" date="2019-02" db="EMBL/GenBank/DDBJ databases">
        <authorList>
            <person name="Gruber-Vodicka R. H."/>
            <person name="Seah K. B. B."/>
        </authorList>
    </citation>
    <scope>NUCLEOTIDE SEQUENCE</scope>
    <source>
        <strain evidence="2">BECK_BZ197</strain>
        <strain evidence="4">BECK_BZ198</strain>
        <strain evidence="3">BECK_BZ199</strain>
    </source>
</reference>
<feature type="compositionally biased region" description="Basic and acidic residues" evidence="1">
    <location>
        <begin position="62"/>
        <end position="73"/>
    </location>
</feature>
<dbReference type="EMBL" id="CAADFO010000017">
    <property type="protein sequence ID" value="VFK25948.1"/>
    <property type="molecule type" value="Genomic_DNA"/>
</dbReference>
<gene>
    <name evidence="2" type="ORF">BECKMB1821G_GA0114241_101712</name>
    <name evidence="4" type="ORF">BECKMB1821H_GA0114242_105420</name>
    <name evidence="3" type="ORF">BECKMB1821I_GA0114274_105320</name>
</gene>
<feature type="region of interest" description="Disordered" evidence="1">
    <location>
        <begin position="54"/>
        <end position="73"/>
    </location>
</feature>
<protein>
    <recommendedName>
        <fullName evidence="5">Transposase</fullName>
    </recommendedName>
</protein>
<organism evidence="3">
    <name type="scientific">Candidatus Kentrum sp. MB</name>
    <dbReference type="NCBI Taxonomy" id="2138164"/>
    <lineage>
        <taxon>Bacteria</taxon>
        <taxon>Pseudomonadati</taxon>
        <taxon>Pseudomonadota</taxon>
        <taxon>Gammaproteobacteria</taxon>
        <taxon>Candidatus Kentrum</taxon>
    </lineage>
</organism>
<dbReference type="EMBL" id="CAADGH010000054">
    <property type="protein sequence ID" value="VFK76385.1"/>
    <property type="molecule type" value="Genomic_DNA"/>
</dbReference>
<evidence type="ECO:0000313" key="4">
    <source>
        <dbReference type="EMBL" id="VFK76385.1"/>
    </source>
</evidence>
<feature type="region of interest" description="Disordered" evidence="1">
    <location>
        <begin position="28"/>
        <end position="47"/>
    </location>
</feature>
<proteinExistence type="predicted"/>
<accession>A0A450XWY3</accession>